<evidence type="ECO:0000256" key="6">
    <source>
        <dbReference type="ARBA" id="ARBA00022777"/>
    </source>
</evidence>
<sequence length="297" mass="33185">MTSPGEAAALVDPRLLQKCISFLLPQIPELDVPSKPLIVGLNGLQGAGKTTLGSALCHVLSTSHSLSVLVVSIDDFYLARSDQANLAASFPNNMLLQFRGEPGTHDIDLLAKVLNAVVEGRETKIPRYDKSAFGGLGDRLPAKQWDFVNRTGDRKVQVLLLEGWCVGFRPLRVHDIETKWKGESRTLKQHTFEDLLLVNEKLEGYEPVTAKFDAFIHLDAEELEWVYEWRLQQEHALIAAKGSGMSDTQVETFVDGYYPAYELYYDGVRQGVIQGKSEKQLRVIVGKDRKMTQSVEI</sequence>
<keyword evidence="8" id="KW-0539">Nucleus</keyword>
<dbReference type="InterPro" id="IPR027417">
    <property type="entry name" value="P-loop_NTPase"/>
</dbReference>
<dbReference type="GO" id="GO:0005634">
    <property type="term" value="C:nucleus"/>
    <property type="evidence" value="ECO:0007669"/>
    <property type="project" value="UniProtKB-SubCell"/>
</dbReference>
<dbReference type="GO" id="GO:0005524">
    <property type="term" value="F:ATP binding"/>
    <property type="evidence" value="ECO:0007669"/>
    <property type="project" value="UniProtKB-KW"/>
</dbReference>
<evidence type="ECO:0000256" key="7">
    <source>
        <dbReference type="ARBA" id="ARBA00022840"/>
    </source>
</evidence>
<evidence type="ECO:0000313" key="10">
    <source>
        <dbReference type="EMBL" id="KAJ2902604.1"/>
    </source>
</evidence>
<evidence type="ECO:0000256" key="3">
    <source>
        <dbReference type="ARBA" id="ARBA00022490"/>
    </source>
</evidence>
<dbReference type="Gene3D" id="3.40.50.300">
    <property type="entry name" value="P-loop containing nucleotide triphosphate hydrolases"/>
    <property type="match status" value="1"/>
</dbReference>
<gene>
    <name evidence="10" type="ORF">MKZ38_000365</name>
</gene>
<evidence type="ECO:0000313" key="11">
    <source>
        <dbReference type="Proteomes" id="UP001201980"/>
    </source>
</evidence>
<reference evidence="10" key="1">
    <citation type="submission" date="2022-07" db="EMBL/GenBank/DDBJ databases">
        <title>Draft genome sequence of Zalerion maritima ATCC 34329, a (micro)plastics degrading marine fungus.</title>
        <authorList>
            <person name="Paco A."/>
            <person name="Goncalves M.F.M."/>
            <person name="Rocha-Santos T.A.P."/>
            <person name="Alves A."/>
        </authorList>
    </citation>
    <scope>NUCLEOTIDE SEQUENCE</scope>
    <source>
        <strain evidence="10">ATCC 34329</strain>
    </source>
</reference>
<keyword evidence="6" id="KW-0418">Kinase</keyword>
<comment type="similarity">
    <text evidence="9">Belongs to the GLYK kinase family.</text>
</comment>
<comment type="subcellular location">
    <subcellularLocation>
        <location evidence="2">Cytoplasm</location>
    </subcellularLocation>
    <subcellularLocation>
        <location evidence="1">Nucleus</location>
    </subcellularLocation>
</comment>
<dbReference type="PANTHER" id="PTHR10285">
    <property type="entry name" value="URIDINE KINASE"/>
    <property type="match status" value="1"/>
</dbReference>
<evidence type="ECO:0000256" key="9">
    <source>
        <dbReference type="ARBA" id="ARBA00061312"/>
    </source>
</evidence>
<dbReference type="GO" id="GO:0005737">
    <property type="term" value="C:cytoplasm"/>
    <property type="evidence" value="ECO:0007669"/>
    <property type="project" value="UniProtKB-SubCell"/>
</dbReference>
<protein>
    <submittedName>
        <fullName evidence="10">Uncharacterized protein</fullName>
    </submittedName>
</protein>
<keyword evidence="5" id="KW-0547">Nucleotide-binding</keyword>
<keyword evidence="4" id="KW-0808">Transferase</keyword>
<dbReference type="FunFam" id="3.40.50.300:FF:001691">
    <property type="entry name" value="Probable ATP-dependent kinase TDA10"/>
    <property type="match status" value="1"/>
</dbReference>
<accession>A0AAD5RZJ0</accession>
<dbReference type="EMBL" id="JAKWBI020000108">
    <property type="protein sequence ID" value="KAJ2902604.1"/>
    <property type="molecule type" value="Genomic_DNA"/>
</dbReference>
<name>A0AAD5RZJ0_9PEZI</name>
<comment type="caution">
    <text evidence="10">The sequence shown here is derived from an EMBL/GenBank/DDBJ whole genome shotgun (WGS) entry which is preliminary data.</text>
</comment>
<proteinExistence type="inferred from homology"/>
<keyword evidence="3" id="KW-0963">Cytoplasm</keyword>
<keyword evidence="11" id="KW-1185">Reference proteome</keyword>
<evidence type="ECO:0000256" key="8">
    <source>
        <dbReference type="ARBA" id="ARBA00023242"/>
    </source>
</evidence>
<organism evidence="10 11">
    <name type="scientific">Zalerion maritima</name>
    <dbReference type="NCBI Taxonomy" id="339359"/>
    <lineage>
        <taxon>Eukaryota</taxon>
        <taxon>Fungi</taxon>
        <taxon>Dikarya</taxon>
        <taxon>Ascomycota</taxon>
        <taxon>Pezizomycotina</taxon>
        <taxon>Sordariomycetes</taxon>
        <taxon>Lulworthiomycetidae</taxon>
        <taxon>Lulworthiales</taxon>
        <taxon>Lulworthiaceae</taxon>
        <taxon>Zalerion</taxon>
    </lineage>
</organism>
<evidence type="ECO:0000256" key="4">
    <source>
        <dbReference type="ARBA" id="ARBA00022679"/>
    </source>
</evidence>
<dbReference type="Proteomes" id="UP001201980">
    <property type="component" value="Unassembled WGS sequence"/>
</dbReference>
<dbReference type="AlphaFoldDB" id="A0AAD5RZJ0"/>
<evidence type="ECO:0000256" key="5">
    <source>
        <dbReference type="ARBA" id="ARBA00022741"/>
    </source>
</evidence>
<evidence type="ECO:0000256" key="1">
    <source>
        <dbReference type="ARBA" id="ARBA00004123"/>
    </source>
</evidence>
<evidence type="ECO:0000256" key="2">
    <source>
        <dbReference type="ARBA" id="ARBA00004496"/>
    </source>
</evidence>
<keyword evidence="7" id="KW-0067">ATP-binding</keyword>
<dbReference type="GO" id="GO:0016301">
    <property type="term" value="F:kinase activity"/>
    <property type="evidence" value="ECO:0007669"/>
    <property type="project" value="UniProtKB-KW"/>
</dbReference>
<dbReference type="SUPFAM" id="SSF52540">
    <property type="entry name" value="P-loop containing nucleoside triphosphate hydrolases"/>
    <property type="match status" value="1"/>
</dbReference>